<dbReference type="PROSITE" id="PS50043">
    <property type="entry name" value="HTH_LUXR_2"/>
    <property type="match status" value="1"/>
</dbReference>
<organism evidence="5 6">
    <name type="scientific">Tropicimonas omnivorans</name>
    <dbReference type="NCBI Taxonomy" id="3075590"/>
    <lineage>
        <taxon>Bacteria</taxon>
        <taxon>Pseudomonadati</taxon>
        <taxon>Pseudomonadota</taxon>
        <taxon>Alphaproteobacteria</taxon>
        <taxon>Rhodobacterales</taxon>
        <taxon>Roseobacteraceae</taxon>
        <taxon>Tropicimonas</taxon>
    </lineage>
</organism>
<keyword evidence="3" id="KW-0804">Transcription</keyword>
<dbReference type="RefSeq" id="WP_311691191.1">
    <property type="nucleotide sequence ID" value="NZ_JAVRHL010000002.1"/>
</dbReference>
<dbReference type="InterPro" id="IPR005143">
    <property type="entry name" value="TF_LuxR_autoind-bd_dom"/>
</dbReference>
<dbReference type="InterPro" id="IPR036693">
    <property type="entry name" value="TF_LuxR_autoind-bd_dom_sf"/>
</dbReference>
<keyword evidence="1" id="KW-0805">Transcription regulation</keyword>
<dbReference type="SMART" id="SM00421">
    <property type="entry name" value="HTH_LUXR"/>
    <property type="match status" value="1"/>
</dbReference>
<reference evidence="5 6" key="1">
    <citation type="submission" date="2023-09" db="EMBL/GenBank/DDBJ databases">
        <authorList>
            <person name="Rey-Velasco X."/>
        </authorList>
    </citation>
    <scope>NUCLEOTIDE SEQUENCE [LARGE SCALE GENOMIC DNA]</scope>
    <source>
        <strain evidence="5 6">F158</strain>
    </source>
</reference>
<evidence type="ECO:0000259" key="4">
    <source>
        <dbReference type="PROSITE" id="PS50043"/>
    </source>
</evidence>
<dbReference type="CDD" id="cd06170">
    <property type="entry name" value="LuxR_C_like"/>
    <property type="match status" value="1"/>
</dbReference>
<feature type="domain" description="HTH luxR-type" evidence="4">
    <location>
        <begin position="162"/>
        <end position="227"/>
    </location>
</feature>
<keyword evidence="2" id="KW-0238">DNA-binding</keyword>
<dbReference type="PANTHER" id="PTHR44688">
    <property type="entry name" value="DNA-BINDING TRANSCRIPTIONAL ACTIVATOR DEVR_DOSR"/>
    <property type="match status" value="1"/>
</dbReference>
<dbReference type="SUPFAM" id="SSF75516">
    <property type="entry name" value="Pheromone-binding domain of LuxR-like quorum-sensing transcription factors"/>
    <property type="match status" value="1"/>
</dbReference>
<comment type="caution">
    <text evidence="5">The sequence shown here is derived from an EMBL/GenBank/DDBJ whole genome shotgun (WGS) entry which is preliminary data.</text>
</comment>
<dbReference type="InterPro" id="IPR036388">
    <property type="entry name" value="WH-like_DNA-bd_sf"/>
</dbReference>
<dbReference type="PANTHER" id="PTHR44688:SF16">
    <property type="entry name" value="DNA-BINDING TRANSCRIPTIONAL ACTIVATOR DEVR_DOSR"/>
    <property type="match status" value="1"/>
</dbReference>
<dbReference type="PRINTS" id="PR00038">
    <property type="entry name" value="HTHLUXR"/>
</dbReference>
<dbReference type="InterPro" id="IPR000792">
    <property type="entry name" value="Tscrpt_reg_LuxR_C"/>
</dbReference>
<gene>
    <name evidence="5" type="ORF">RM543_10250</name>
</gene>
<dbReference type="Pfam" id="PF00196">
    <property type="entry name" value="GerE"/>
    <property type="match status" value="1"/>
</dbReference>
<evidence type="ECO:0000256" key="1">
    <source>
        <dbReference type="ARBA" id="ARBA00023015"/>
    </source>
</evidence>
<evidence type="ECO:0000313" key="6">
    <source>
        <dbReference type="Proteomes" id="UP001265259"/>
    </source>
</evidence>
<dbReference type="SUPFAM" id="SSF46894">
    <property type="entry name" value="C-terminal effector domain of the bipartite response regulators"/>
    <property type="match status" value="1"/>
</dbReference>
<dbReference type="Gene3D" id="1.10.10.10">
    <property type="entry name" value="Winged helix-like DNA-binding domain superfamily/Winged helix DNA-binding domain"/>
    <property type="match status" value="1"/>
</dbReference>
<keyword evidence="6" id="KW-1185">Reference proteome</keyword>
<evidence type="ECO:0000313" key="5">
    <source>
        <dbReference type="EMBL" id="MDT0683069.1"/>
    </source>
</evidence>
<dbReference type="EMBL" id="JAVRHL010000002">
    <property type="protein sequence ID" value="MDT0683069.1"/>
    <property type="molecule type" value="Genomic_DNA"/>
</dbReference>
<evidence type="ECO:0000256" key="2">
    <source>
        <dbReference type="ARBA" id="ARBA00023125"/>
    </source>
</evidence>
<evidence type="ECO:0000256" key="3">
    <source>
        <dbReference type="ARBA" id="ARBA00023163"/>
    </source>
</evidence>
<proteinExistence type="predicted"/>
<dbReference type="Proteomes" id="UP001265259">
    <property type="component" value="Unassembled WGS sequence"/>
</dbReference>
<dbReference type="Pfam" id="PF03472">
    <property type="entry name" value="Autoind_bind"/>
    <property type="match status" value="1"/>
</dbReference>
<protein>
    <submittedName>
        <fullName evidence="5">Helix-turn-helix transcriptional regulator</fullName>
    </submittedName>
</protein>
<dbReference type="Gene3D" id="3.30.450.80">
    <property type="entry name" value="Transcription factor LuxR-like, autoinducer-binding domain"/>
    <property type="match status" value="1"/>
</dbReference>
<accession>A0ABU3DHQ2</accession>
<name>A0ABU3DHQ2_9RHOB</name>
<sequence length="229" mass="24907">MTDQLTTADTPQEVWSSAMRLLPDLGLSKVVFLDLSRRGSPLILSNAEETWTDDYADAVVSGRDPFPINCLSRIAPVLTGIAHLEAHPALTDGARDEVARGSASLDIRTGMSVTICPGSLGAGVGWNLMTSHDPREFADLRREFEVDWRAWCQVVYAGLSQTAPISVALTDRERDCLALFADGLRATNVAHRLGIAEVTVEKHLRSARHKLNAKTRDHAVALAVRTGLI</sequence>
<dbReference type="InterPro" id="IPR016032">
    <property type="entry name" value="Sig_transdc_resp-reg_C-effctor"/>
</dbReference>
<dbReference type="PROSITE" id="PS00622">
    <property type="entry name" value="HTH_LUXR_1"/>
    <property type="match status" value="1"/>
</dbReference>